<gene>
    <name evidence="2" type="ORF">KGM_205857</name>
</gene>
<comment type="caution">
    <text evidence="2">The sequence shown here is derived from an EMBL/GenBank/DDBJ whole genome shotgun (WGS) entry which is preliminary data.</text>
</comment>
<dbReference type="KEGG" id="dpl:KGM_205857"/>
<name>A0A212EQY1_DANPL</name>
<dbReference type="InParanoid" id="A0A212EQY1"/>
<proteinExistence type="predicted"/>
<feature type="compositionally biased region" description="Basic and acidic residues" evidence="1">
    <location>
        <begin position="1"/>
        <end position="32"/>
    </location>
</feature>
<dbReference type="AlphaFoldDB" id="A0A212EQY1"/>
<evidence type="ECO:0000256" key="1">
    <source>
        <dbReference type="SAM" id="MobiDB-lite"/>
    </source>
</evidence>
<keyword evidence="3" id="KW-1185">Reference proteome</keyword>
<dbReference type="EMBL" id="AGBW02013196">
    <property type="protein sequence ID" value="OWR43887.1"/>
    <property type="molecule type" value="Genomic_DNA"/>
</dbReference>
<accession>A0A212EQY1</accession>
<organism evidence="2 3">
    <name type="scientific">Danaus plexippus plexippus</name>
    <dbReference type="NCBI Taxonomy" id="278856"/>
    <lineage>
        <taxon>Eukaryota</taxon>
        <taxon>Metazoa</taxon>
        <taxon>Ecdysozoa</taxon>
        <taxon>Arthropoda</taxon>
        <taxon>Hexapoda</taxon>
        <taxon>Insecta</taxon>
        <taxon>Pterygota</taxon>
        <taxon>Neoptera</taxon>
        <taxon>Endopterygota</taxon>
        <taxon>Lepidoptera</taxon>
        <taxon>Glossata</taxon>
        <taxon>Ditrysia</taxon>
        <taxon>Papilionoidea</taxon>
        <taxon>Nymphalidae</taxon>
        <taxon>Danainae</taxon>
        <taxon>Danaini</taxon>
        <taxon>Danaina</taxon>
        <taxon>Danaus</taxon>
        <taxon>Danaus</taxon>
    </lineage>
</organism>
<reference evidence="2 3" key="1">
    <citation type="journal article" date="2011" name="Cell">
        <title>The monarch butterfly genome yields insights into long-distance migration.</title>
        <authorList>
            <person name="Zhan S."/>
            <person name="Merlin C."/>
            <person name="Boore J.L."/>
            <person name="Reppert S.M."/>
        </authorList>
    </citation>
    <scope>NUCLEOTIDE SEQUENCE [LARGE SCALE GENOMIC DNA]</scope>
    <source>
        <strain evidence="2">F-2</strain>
    </source>
</reference>
<evidence type="ECO:0000313" key="2">
    <source>
        <dbReference type="EMBL" id="OWR43887.1"/>
    </source>
</evidence>
<protein>
    <submittedName>
        <fullName evidence="2">Uncharacterized protein</fullName>
    </submittedName>
</protein>
<evidence type="ECO:0000313" key="3">
    <source>
        <dbReference type="Proteomes" id="UP000007151"/>
    </source>
</evidence>
<sequence length="53" mass="6427">MKTVIDRDAPDKNITKLSRTKDKREREIEQQRARHTQRKTQKLDEVLEMFLDS</sequence>
<dbReference type="Proteomes" id="UP000007151">
    <property type="component" value="Unassembled WGS sequence"/>
</dbReference>
<feature type="region of interest" description="Disordered" evidence="1">
    <location>
        <begin position="1"/>
        <end position="41"/>
    </location>
</feature>